<keyword evidence="18" id="KW-1185">Reference proteome</keyword>
<keyword evidence="9" id="KW-1133">Transmembrane helix</keyword>
<evidence type="ECO:0000256" key="6">
    <source>
        <dbReference type="ARBA" id="ARBA00022519"/>
    </source>
</evidence>
<organism evidence="17 18">
    <name type="scientific">Marinobacter metalliresistant</name>
    <dbReference type="NCBI Taxonomy" id="2961995"/>
    <lineage>
        <taxon>Bacteria</taxon>
        <taxon>Pseudomonadati</taxon>
        <taxon>Pseudomonadota</taxon>
        <taxon>Gammaproteobacteria</taxon>
        <taxon>Pseudomonadales</taxon>
        <taxon>Marinobacteraceae</taxon>
        <taxon>Marinobacter</taxon>
    </lineage>
</organism>
<evidence type="ECO:0000256" key="2">
    <source>
        <dbReference type="ARBA" id="ARBA00004383"/>
    </source>
</evidence>
<feature type="compositionally biased region" description="Low complexity" evidence="16">
    <location>
        <begin position="60"/>
        <end position="69"/>
    </location>
</feature>
<evidence type="ECO:0000313" key="17">
    <source>
        <dbReference type="EMBL" id="WZF86887.1"/>
    </source>
</evidence>
<comment type="subcellular location">
    <subcellularLocation>
        <location evidence="2">Cell inner membrane</location>
        <topology evidence="2">Single-pass membrane protein</topology>
        <orientation evidence="2">Periplasmic side</orientation>
    </subcellularLocation>
</comment>
<evidence type="ECO:0000256" key="10">
    <source>
        <dbReference type="ARBA" id="ARBA00023098"/>
    </source>
</evidence>
<comment type="similarity">
    <text evidence="3">Belongs to the lipase chaperone family.</text>
</comment>
<evidence type="ECO:0000256" key="7">
    <source>
        <dbReference type="ARBA" id="ARBA00022692"/>
    </source>
</evidence>
<keyword evidence="6" id="KW-0997">Cell inner membrane</keyword>
<keyword evidence="11" id="KW-0472">Membrane</keyword>
<protein>
    <recommendedName>
        <fullName evidence="4">Lipase chaperone</fullName>
    </recommendedName>
    <alternativeName>
        <fullName evidence="15">Lipase foldase</fullName>
    </alternativeName>
    <alternativeName>
        <fullName evidence="13">Lipase helper protein</fullName>
    </alternativeName>
    <alternativeName>
        <fullName evidence="14">Lipase modulator</fullName>
    </alternativeName>
</protein>
<keyword evidence="7" id="KW-0812">Transmembrane</keyword>
<reference evidence="17 18" key="1">
    <citation type="submission" date="2022-07" db="EMBL/GenBank/DDBJ databases">
        <title>A copper resistant bacterium isolated from sediment samples of deep sea hydrothermal areas.</title>
        <authorList>
            <person name="Zeng X."/>
        </authorList>
    </citation>
    <scope>NUCLEOTIDE SEQUENCE [LARGE SCALE GENOMIC DNA]</scope>
    <source>
        <strain evidence="18">CuT 6</strain>
    </source>
</reference>
<dbReference type="SUPFAM" id="SSF158855">
    <property type="entry name" value="Lipase chaperone-like"/>
    <property type="match status" value="1"/>
</dbReference>
<proteinExistence type="inferred from homology"/>
<accession>A0ABZ2VX03</accession>
<evidence type="ECO:0000256" key="15">
    <source>
        <dbReference type="ARBA" id="ARBA00033028"/>
    </source>
</evidence>
<dbReference type="InterPro" id="IPR004961">
    <property type="entry name" value="Lipase_chaperone"/>
</dbReference>
<evidence type="ECO:0000256" key="13">
    <source>
        <dbReference type="ARBA" id="ARBA00030948"/>
    </source>
</evidence>
<evidence type="ECO:0000256" key="1">
    <source>
        <dbReference type="ARBA" id="ARBA00003280"/>
    </source>
</evidence>
<evidence type="ECO:0000256" key="3">
    <source>
        <dbReference type="ARBA" id="ARBA00010358"/>
    </source>
</evidence>
<dbReference type="Proteomes" id="UP001475781">
    <property type="component" value="Chromosome"/>
</dbReference>
<dbReference type="RefSeq" id="WP_341580763.1">
    <property type="nucleotide sequence ID" value="NZ_CP101118.1"/>
</dbReference>
<sequence length="364" mass="39912">MKQPLIGHRRWLFPVALSAILAGSGLWYGINDYPPLPTAEAPLSSAQQTGPARPSPGTLPAAAPVEAGVPPAPNTTPRSLGPEPFAPSLAGTDIDGALKADGDGQLVIDLKVRDFFDYFLSTVGEVSPETAIRQIEQMARTHLPEPASGQALALLDQYLAYKQASLAVMQTRLDPRRQGDAGYQLAALGDAMAQLKRLRQSTFDAEVHQAFFGLEEAYSEYTLATLAIQQRDDLSQQGKQALVEWHRNQLPEALKTTEERLYATTRQQQARIAAITNASSADAAGQQLTDLGLDPEGVEGVVSYLEHRERFDQRFQSFQEALNRKGANGLAAQDLEARREELLLQHFPNEQDRTWARLKMLDSS</sequence>
<evidence type="ECO:0000256" key="16">
    <source>
        <dbReference type="SAM" id="MobiDB-lite"/>
    </source>
</evidence>
<gene>
    <name evidence="17" type="ORF">NLK58_10950</name>
</gene>
<evidence type="ECO:0000256" key="5">
    <source>
        <dbReference type="ARBA" id="ARBA00022475"/>
    </source>
</evidence>
<keyword evidence="5" id="KW-1003">Cell membrane</keyword>
<keyword evidence="10" id="KW-0443">Lipid metabolism</keyword>
<keyword evidence="12" id="KW-0143">Chaperone</keyword>
<evidence type="ECO:0000256" key="14">
    <source>
        <dbReference type="ARBA" id="ARBA00031542"/>
    </source>
</evidence>
<name>A0ABZ2VX03_9GAMM</name>
<dbReference type="Pfam" id="PF03280">
    <property type="entry name" value="Lipase_chap"/>
    <property type="match status" value="1"/>
</dbReference>
<evidence type="ECO:0000256" key="9">
    <source>
        <dbReference type="ARBA" id="ARBA00022989"/>
    </source>
</evidence>
<evidence type="ECO:0000256" key="12">
    <source>
        <dbReference type="ARBA" id="ARBA00023186"/>
    </source>
</evidence>
<feature type="region of interest" description="Disordered" evidence="16">
    <location>
        <begin position="39"/>
        <end position="87"/>
    </location>
</feature>
<dbReference type="EMBL" id="CP101118">
    <property type="protein sequence ID" value="WZF86887.1"/>
    <property type="molecule type" value="Genomic_DNA"/>
</dbReference>
<evidence type="ECO:0000313" key="18">
    <source>
        <dbReference type="Proteomes" id="UP001475781"/>
    </source>
</evidence>
<comment type="function">
    <text evidence="1">May be involved in the folding of the extracellular lipase during its passage through the periplasm.</text>
</comment>
<keyword evidence="8" id="KW-0442">Lipid degradation</keyword>
<evidence type="ECO:0000256" key="8">
    <source>
        <dbReference type="ARBA" id="ARBA00022963"/>
    </source>
</evidence>
<evidence type="ECO:0000256" key="4">
    <source>
        <dbReference type="ARBA" id="ARBA00019692"/>
    </source>
</evidence>
<evidence type="ECO:0000256" key="11">
    <source>
        <dbReference type="ARBA" id="ARBA00023136"/>
    </source>
</evidence>